<dbReference type="GO" id="GO:0046964">
    <property type="term" value="F:3'-phosphoadenosine 5'-phosphosulfate transmembrane transporter activity"/>
    <property type="evidence" value="ECO:0007669"/>
    <property type="project" value="TreeGrafter"/>
</dbReference>
<feature type="transmembrane region" description="Helical" evidence="7">
    <location>
        <begin position="270"/>
        <end position="291"/>
    </location>
</feature>
<reference evidence="8" key="1">
    <citation type="submission" date="2021-01" db="EMBL/GenBank/DDBJ databases">
        <authorList>
            <person name="Corre E."/>
            <person name="Pelletier E."/>
            <person name="Niang G."/>
            <person name="Scheremetjew M."/>
            <person name="Finn R."/>
            <person name="Kale V."/>
            <person name="Holt S."/>
            <person name="Cochrane G."/>
            <person name="Meng A."/>
            <person name="Brown T."/>
            <person name="Cohen L."/>
        </authorList>
    </citation>
    <scope>NUCLEOTIDE SEQUENCE</scope>
    <source>
        <strain evidence="8">CCMP645</strain>
    </source>
</reference>
<dbReference type="AlphaFoldDB" id="A0A7S4AZS3"/>
<evidence type="ECO:0000256" key="7">
    <source>
        <dbReference type="SAM" id="Phobius"/>
    </source>
</evidence>
<evidence type="ECO:0000256" key="3">
    <source>
        <dbReference type="ARBA" id="ARBA00022692"/>
    </source>
</evidence>
<evidence type="ECO:0008006" key="9">
    <source>
        <dbReference type="Google" id="ProtNLM"/>
    </source>
</evidence>
<comment type="subcellular location">
    <subcellularLocation>
        <location evidence="1">Membrane</location>
        <topology evidence="1">Multi-pass membrane protein</topology>
    </subcellularLocation>
</comment>
<keyword evidence="5 7" id="KW-0472">Membrane</keyword>
<protein>
    <recommendedName>
        <fullName evidence="9">Sugar phosphate transporter domain-containing protein</fullName>
    </recommendedName>
</protein>
<dbReference type="Pfam" id="PF08449">
    <property type="entry name" value="UAA"/>
    <property type="match status" value="1"/>
</dbReference>
<evidence type="ECO:0000256" key="5">
    <source>
        <dbReference type="ARBA" id="ARBA00023136"/>
    </source>
</evidence>
<evidence type="ECO:0000256" key="4">
    <source>
        <dbReference type="ARBA" id="ARBA00022989"/>
    </source>
</evidence>
<feature type="transmembrane region" description="Helical" evidence="7">
    <location>
        <begin position="324"/>
        <end position="343"/>
    </location>
</feature>
<gene>
    <name evidence="8" type="ORF">PCAR00345_LOCUS1794</name>
</gene>
<dbReference type="GO" id="GO:0005789">
    <property type="term" value="C:endoplasmic reticulum membrane"/>
    <property type="evidence" value="ECO:0007669"/>
    <property type="project" value="TreeGrafter"/>
</dbReference>
<proteinExistence type="predicted"/>
<feature type="transmembrane region" description="Helical" evidence="7">
    <location>
        <begin position="171"/>
        <end position="191"/>
    </location>
</feature>
<evidence type="ECO:0000313" key="8">
    <source>
        <dbReference type="EMBL" id="CAE0749212.1"/>
    </source>
</evidence>
<feature type="region of interest" description="Disordered" evidence="6">
    <location>
        <begin position="1"/>
        <end position="23"/>
    </location>
</feature>
<evidence type="ECO:0000256" key="2">
    <source>
        <dbReference type="ARBA" id="ARBA00022448"/>
    </source>
</evidence>
<keyword evidence="3 7" id="KW-0812">Transmembrane</keyword>
<sequence length="355" mass="37417">MAAEKRAGTAQPAKTGSNNDVKPPLVVASGSEMVEASVTPASAIQAPSGGKLSAVFFSAGVIGSGVAHALLQEGLSTTMSAKTPLLLTAFEFGVCCSLSAVWLVSAGRYQAQKANPPLASMIKISLLVFASLVCGNVALGYVSYPIKVLIKSCKLLPTMSLGRFVLGKTYSLADHIAALLLCAGLVGFTLADRMPGKVEKQTSPIGVGLLFFAVCCDAVQVLLQERMMRADRYLTPMHVMLYTNGLAFIPVFCGIFLTGEVNVIPASLPWWKLVCYGGTSWVGVCCFIALTRTWGGTGAVLTTNSRKLLTIIFSFIFFPKPWNPGLLVSAGTILAGVGLHGYTRSKAKATPKRAE</sequence>
<dbReference type="EMBL" id="HBIZ01003318">
    <property type="protein sequence ID" value="CAE0749212.1"/>
    <property type="molecule type" value="Transcribed_RNA"/>
</dbReference>
<feature type="transmembrane region" description="Helical" evidence="7">
    <location>
        <begin position="203"/>
        <end position="223"/>
    </location>
</feature>
<feature type="transmembrane region" description="Helical" evidence="7">
    <location>
        <begin position="83"/>
        <end position="104"/>
    </location>
</feature>
<evidence type="ECO:0000256" key="6">
    <source>
        <dbReference type="SAM" id="MobiDB-lite"/>
    </source>
</evidence>
<organism evidence="8">
    <name type="scientific">Chrysotila carterae</name>
    <name type="common">Marine alga</name>
    <name type="synonym">Syracosphaera carterae</name>
    <dbReference type="NCBI Taxonomy" id="13221"/>
    <lineage>
        <taxon>Eukaryota</taxon>
        <taxon>Haptista</taxon>
        <taxon>Haptophyta</taxon>
        <taxon>Prymnesiophyceae</taxon>
        <taxon>Isochrysidales</taxon>
        <taxon>Isochrysidaceae</taxon>
        <taxon>Chrysotila</taxon>
    </lineage>
</organism>
<dbReference type="InterPro" id="IPR013657">
    <property type="entry name" value="SCL35B1-4/HUT1"/>
</dbReference>
<feature type="transmembrane region" description="Helical" evidence="7">
    <location>
        <begin position="124"/>
        <end position="150"/>
    </location>
</feature>
<feature type="transmembrane region" description="Helical" evidence="7">
    <location>
        <begin position="52"/>
        <end position="71"/>
    </location>
</feature>
<evidence type="ECO:0000256" key="1">
    <source>
        <dbReference type="ARBA" id="ARBA00004141"/>
    </source>
</evidence>
<feature type="transmembrane region" description="Helical" evidence="7">
    <location>
        <begin position="239"/>
        <end position="258"/>
    </location>
</feature>
<keyword evidence="4 7" id="KW-1133">Transmembrane helix</keyword>
<dbReference type="PANTHER" id="PTHR10778:SF8">
    <property type="entry name" value="ADENOSINE 3'-PHOSPHO 5'-PHOSPHOSULFATE TRANSPORTER 2"/>
    <property type="match status" value="1"/>
</dbReference>
<name>A0A7S4AZS3_CHRCT</name>
<dbReference type="GO" id="GO:0000139">
    <property type="term" value="C:Golgi membrane"/>
    <property type="evidence" value="ECO:0007669"/>
    <property type="project" value="TreeGrafter"/>
</dbReference>
<keyword evidence="2" id="KW-0813">Transport</keyword>
<accession>A0A7S4AZS3</accession>
<dbReference type="PANTHER" id="PTHR10778">
    <property type="entry name" value="SOLUTE CARRIER FAMILY 35 MEMBER B"/>
    <property type="match status" value="1"/>
</dbReference>